<dbReference type="Pfam" id="PF17173">
    <property type="entry name" value="DUF5129"/>
    <property type="match status" value="1"/>
</dbReference>
<reference evidence="4 5" key="1">
    <citation type="submission" date="2019-02" db="EMBL/GenBank/DDBJ databases">
        <title>Sequencing the genomes of 1000 actinobacteria strains.</title>
        <authorList>
            <person name="Klenk H.-P."/>
        </authorList>
    </citation>
    <scope>NUCLEOTIDE SEQUENCE [LARGE SCALE GENOMIC DNA]</scope>
    <source>
        <strain evidence="4 5">DSM 17364</strain>
    </source>
</reference>
<dbReference type="Proteomes" id="UP000292685">
    <property type="component" value="Unassembled WGS sequence"/>
</dbReference>
<dbReference type="RefSeq" id="WP_130451085.1">
    <property type="nucleotide sequence ID" value="NZ_SHLA01000001.1"/>
</dbReference>
<protein>
    <submittedName>
        <fullName evidence="4">Uncharacterized protein DUF5129</fullName>
    </submittedName>
</protein>
<evidence type="ECO:0000256" key="2">
    <source>
        <dbReference type="SAM" id="Phobius"/>
    </source>
</evidence>
<dbReference type="OrthoDB" id="3249697at2"/>
<evidence type="ECO:0000256" key="1">
    <source>
        <dbReference type="SAM" id="MobiDB-lite"/>
    </source>
</evidence>
<feature type="domain" description="DUF5129" evidence="3">
    <location>
        <begin position="54"/>
        <end position="392"/>
    </location>
</feature>
<evidence type="ECO:0000259" key="3">
    <source>
        <dbReference type="Pfam" id="PF17173"/>
    </source>
</evidence>
<sequence>MAAPSPGFDRRTTTSRPFIATVAVLMLAFCLAASGLVAGAERAAAAAPSTVEIADTSDALDEAALAAAINEIDFHVPTDVVVLTIDGSGANQLNEAVLNYARTDNPEWISADDEKWADGLFILAVDPRGRQVGTYFGDDREVSQGAQDRIQEATKSDFRAGRWDAGVLSGVKEAAILIGRPWYRHPGFYVFGGVLAAGGLFTALGVAGYRRGNRQKVDAALVRGDDHLASVSAALRATDQNAKRIPSTSSYGAKVLERYATFAQERRDLLAEREELGGMDERARAAKSAADRAGTWADRTAALDAFDDVVADAADLLTMSGEWQAAWKRQAARFREDVDAVPELVDLEPAAAGSPEAGELLEFAGRARVDLSSIGSRLTARQITAELALDDLQKLRVRLSDLFESFADVVTESYAKTDAERTTMREEMDSTRRSATGSHGNILDVTYPALFLLHGHSFRTWHSEGTSAVEAARSSSTSTGYGSSGGGFSGAGSSSRF</sequence>
<accession>A0A4V2GA16</accession>
<dbReference type="Gene3D" id="3.10.310.50">
    <property type="match status" value="1"/>
</dbReference>
<evidence type="ECO:0000313" key="5">
    <source>
        <dbReference type="Proteomes" id="UP000292685"/>
    </source>
</evidence>
<keyword evidence="2" id="KW-1133">Transmembrane helix</keyword>
<proteinExistence type="predicted"/>
<keyword evidence="2" id="KW-0472">Membrane</keyword>
<organism evidence="4 5">
    <name type="scientific">Zhihengliuella halotolerans</name>
    <dbReference type="NCBI Taxonomy" id="370736"/>
    <lineage>
        <taxon>Bacteria</taxon>
        <taxon>Bacillati</taxon>
        <taxon>Actinomycetota</taxon>
        <taxon>Actinomycetes</taxon>
        <taxon>Micrococcales</taxon>
        <taxon>Micrococcaceae</taxon>
        <taxon>Zhihengliuella</taxon>
    </lineage>
</organism>
<comment type="caution">
    <text evidence="4">The sequence shown here is derived from an EMBL/GenBank/DDBJ whole genome shotgun (WGS) entry which is preliminary data.</text>
</comment>
<dbReference type="AlphaFoldDB" id="A0A4V2GA16"/>
<dbReference type="InterPro" id="IPR033435">
    <property type="entry name" value="DUF5129"/>
</dbReference>
<evidence type="ECO:0000313" key="4">
    <source>
        <dbReference type="EMBL" id="RZU62506.1"/>
    </source>
</evidence>
<feature type="region of interest" description="Disordered" evidence="1">
    <location>
        <begin position="475"/>
        <end position="497"/>
    </location>
</feature>
<feature type="transmembrane region" description="Helical" evidence="2">
    <location>
        <begin position="188"/>
        <end position="209"/>
    </location>
</feature>
<gene>
    <name evidence="4" type="ORF">EV380_2103</name>
</gene>
<dbReference type="EMBL" id="SHLA01000001">
    <property type="protein sequence ID" value="RZU62506.1"/>
    <property type="molecule type" value="Genomic_DNA"/>
</dbReference>
<name>A0A4V2GA16_9MICC</name>
<keyword evidence="2" id="KW-0812">Transmembrane</keyword>
<keyword evidence="5" id="KW-1185">Reference proteome</keyword>